<name>A0AA43R094_MYCAR</name>
<reference evidence="1" key="1">
    <citation type="submission" date="2022-11" db="EMBL/GenBank/DDBJ databases">
        <title>Draft genome of Mycoplasma arginini isolated from fly.</title>
        <authorList>
            <person name="Severgnini M."/>
            <person name="Gioia G."/>
            <person name="Cremonesi P."/>
            <person name="Moroni P."/>
            <person name="Addis M.F."/>
            <person name="Castiglioni B."/>
        </authorList>
    </citation>
    <scope>NUCLEOTIDE SEQUENCE</scope>
    <source>
        <strain evidence="1">QMP CG1-1632</strain>
    </source>
</reference>
<dbReference type="Proteomes" id="UP001162175">
    <property type="component" value="Unassembled WGS sequence"/>
</dbReference>
<comment type="caution">
    <text evidence="1">The sequence shown here is derived from an EMBL/GenBank/DDBJ whole genome shotgun (WGS) entry which is preliminary data.</text>
</comment>
<protein>
    <submittedName>
        <fullName evidence="1">Uncharacterized protein</fullName>
    </submittedName>
</protein>
<gene>
    <name evidence="1" type="ORF">DCBHLPFO_00644</name>
</gene>
<dbReference type="EMBL" id="JAPFAR010000137">
    <property type="protein sequence ID" value="MDI3349800.1"/>
    <property type="molecule type" value="Genomic_DNA"/>
</dbReference>
<organism evidence="1 2">
    <name type="scientific">Mycoplasmopsis arginini</name>
    <name type="common">Mycoplasma arginini</name>
    <dbReference type="NCBI Taxonomy" id="2094"/>
    <lineage>
        <taxon>Bacteria</taxon>
        <taxon>Bacillati</taxon>
        <taxon>Mycoplasmatota</taxon>
        <taxon>Mycoplasmoidales</taxon>
        <taxon>Metamycoplasmataceae</taxon>
        <taxon>Mycoplasmopsis</taxon>
    </lineage>
</organism>
<evidence type="ECO:0000313" key="2">
    <source>
        <dbReference type="Proteomes" id="UP001162175"/>
    </source>
</evidence>
<sequence length="69" mass="8164">MKEITEEDEVIFDSYDQLSYQDFGGEEIVLMVDGVLIGECEVWTDDENENREYIAINYEMIYLDTIKKI</sequence>
<accession>A0AA43R094</accession>
<dbReference type="AlphaFoldDB" id="A0AA43R094"/>
<proteinExistence type="predicted"/>
<evidence type="ECO:0000313" key="1">
    <source>
        <dbReference type="EMBL" id="MDI3349800.1"/>
    </source>
</evidence>